<evidence type="ECO:0000256" key="1">
    <source>
        <dbReference type="SAM" id="SignalP"/>
    </source>
</evidence>
<dbReference type="EMBL" id="JAAXYH010000002">
    <property type="protein sequence ID" value="NMH64468.1"/>
    <property type="molecule type" value="Genomic_DNA"/>
</dbReference>
<proteinExistence type="predicted"/>
<name>A0A972FWC0_9GAMM</name>
<dbReference type="RefSeq" id="WP_169563144.1">
    <property type="nucleotide sequence ID" value="NZ_JAAXYH010000002.1"/>
</dbReference>
<keyword evidence="2" id="KW-0449">Lipoprotein</keyword>
<gene>
    <name evidence="2" type="ORF">HC757_04720</name>
</gene>
<sequence>MTLKQLLSLAPLMLLTACSTINTLSPEQEHIDIAYHGRKSYCDEIPRIYSGVAYNVCLVKGEPSQTTDLGSSFNGVPFFVIDTVFSAAADTLVLPYTLYQQARHGNIAVN</sequence>
<accession>A0A972FWC0</accession>
<dbReference type="InterPro" id="IPR010780">
    <property type="entry name" value="DUF1375"/>
</dbReference>
<feature type="signal peptide" evidence="1">
    <location>
        <begin position="1"/>
        <end position="21"/>
    </location>
</feature>
<evidence type="ECO:0000313" key="2">
    <source>
        <dbReference type="EMBL" id="NMH64468.1"/>
    </source>
</evidence>
<comment type="caution">
    <text evidence="2">The sequence shown here is derived from an EMBL/GenBank/DDBJ whole genome shotgun (WGS) entry which is preliminary data.</text>
</comment>
<dbReference type="AlphaFoldDB" id="A0A972FWC0"/>
<organism evidence="2 3">
    <name type="scientific">Shewanella salipaludis</name>
    <dbReference type="NCBI Taxonomy" id="2723052"/>
    <lineage>
        <taxon>Bacteria</taxon>
        <taxon>Pseudomonadati</taxon>
        <taxon>Pseudomonadota</taxon>
        <taxon>Gammaproteobacteria</taxon>
        <taxon>Alteromonadales</taxon>
        <taxon>Shewanellaceae</taxon>
        <taxon>Shewanella</taxon>
    </lineage>
</organism>
<feature type="chain" id="PRO_5037814294" evidence="1">
    <location>
        <begin position="22"/>
        <end position="110"/>
    </location>
</feature>
<dbReference type="Pfam" id="PF07119">
    <property type="entry name" value="DUF1375"/>
    <property type="match status" value="1"/>
</dbReference>
<evidence type="ECO:0000313" key="3">
    <source>
        <dbReference type="Proteomes" id="UP000737113"/>
    </source>
</evidence>
<dbReference type="PROSITE" id="PS51257">
    <property type="entry name" value="PROKAR_LIPOPROTEIN"/>
    <property type="match status" value="1"/>
</dbReference>
<protein>
    <submittedName>
        <fullName evidence="2">YceK/YidQ family lipoprotein</fullName>
    </submittedName>
</protein>
<keyword evidence="3" id="KW-1185">Reference proteome</keyword>
<dbReference type="Proteomes" id="UP000737113">
    <property type="component" value="Unassembled WGS sequence"/>
</dbReference>
<reference evidence="2" key="1">
    <citation type="submission" date="2020-04" db="EMBL/GenBank/DDBJ databases">
        <title>Description of Shewanella salipaludis sp. nov., isolated from a salt marsh.</title>
        <authorList>
            <person name="Park S."/>
            <person name="Yoon J.-H."/>
        </authorList>
    </citation>
    <scope>NUCLEOTIDE SEQUENCE</scope>
    <source>
        <strain evidence="2">SHSM-M6</strain>
    </source>
</reference>
<keyword evidence="1" id="KW-0732">Signal</keyword>